<evidence type="ECO:0000313" key="3">
    <source>
        <dbReference type="Proteomes" id="UP000014523"/>
    </source>
</evidence>
<evidence type="ECO:0000313" key="2">
    <source>
        <dbReference type="EMBL" id="EPF77450.1"/>
    </source>
</evidence>
<name>A0A829HEG1_9GAMM</name>
<accession>A0A829HEG1</accession>
<gene>
    <name evidence="2" type="ORF">F957_02622</name>
</gene>
<proteinExistence type="predicted"/>
<dbReference type="EMBL" id="ATGG01000020">
    <property type="protein sequence ID" value="EPF77450.1"/>
    <property type="molecule type" value="Genomic_DNA"/>
</dbReference>
<keyword evidence="3" id="KW-1185">Reference proteome</keyword>
<keyword evidence="1" id="KW-0812">Transmembrane</keyword>
<sequence>MKLDDVDKESAKLIIMYCLALILPFFVMLAYYRYDNAVKCNQTKVLGSVQEDVNTQLLNAVLEKIELRQRLFFDLLKAQEIQKRSACLQKSHEDAERCWREFQLDVQSEIKMFDHAVEQFAHVKPHHLIASDSIYDQGLLKSNVYQPNHMVEFAYQQIKRYLVDQIDQEDASLSQLDFELRWQLRQKLYQYADLRLGQVKSVESENNSQKICHVNVEFQKGKTAKLFYQPYEKLESAGRHGARKEYVALLYLEDHHGHHYKDIGEYILEAFKMK</sequence>
<keyword evidence="1" id="KW-1133">Transmembrane helix</keyword>
<dbReference type="RefSeq" id="WP_016541695.1">
    <property type="nucleotide sequence ID" value="NZ_ASQH01000011.1"/>
</dbReference>
<protein>
    <submittedName>
        <fullName evidence="2">Uncharacterized protein</fullName>
    </submittedName>
</protein>
<dbReference type="Proteomes" id="UP000014523">
    <property type="component" value="Unassembled WGS sequence"/>
</dbReference>
<feature type="transmembrane region" description="Helical" evidence="1">
    <location>
        <begin position="12"/>
        <end position="32"/>
    </location>
</feature>
<reference evidence="2 3" key="1">
    <citation type="submission" date="2013-06" db="EMBL/GenBank/DDBJ databases">
        <title>The Genome Sequence of Acinetobacter gyllenbergii CIP 110306.</title>
        <authorList>
            <consortium name="The Broad Institute Genome Sequencing Platform"/>
            <consortium name="The Broad Institute Genome Sequencing Center for Infectious Disease"/>
            <person name="Cerqueira G."/>
            <person name="Feldgarden M."/>
            <person name="Courvalin P."/>
            <person name="Perichon B."/>
            <person name="Grillot-Courvalin C."/>
            <person name="Clermont D."/>
            <person name="Rocha E."/>
            <person name="Yoon E.-J."/>
            <person name="Nemec A."/>
            <person name="Young S.K."/>
            <person name="Zeng Q."/>
            <person name="Gargeya S."/>
            <person name="Fitzgerald M."/>
            <person name="Abouelleil A."/>
            <person name="Alvarado L."/>
            <person name="Berlin A.M."/>
            <person name="Chapman S.B."/>
            <person name="Dewar J."/>
            <person name="Goldberg J."/>
            <person name="Griggs A."/>
            <person name="Gujja S."/>
            <person name="Hansen M."/>
            <person name="Howarth C."/>
            <person name="Imamovic A."/>
            <person name="Larimer J."/>
            <person name="McCowan C."/>
            <person name="Murphy C."/>
            <person name="Pearson M."/>
            <person name="Priest M."/>
            <person name="Roberts A."/>
            <person name="Saif S."/>
            <person name="Shea T."/>
            <person name="Sykes S."/>
            <person name="Wortman J."/>
            <person name="Nusbaum C."/>
            <person name="Birren B."/>
        </authorList>
    </citation>
    <scope>NUCLEOTIDE SEQUENCE [LARGE SCALE GENOMIC DNA]</scope>
    <source>
        <strain evidence="2 3">CIP 110306</strain>
    </source>
</reference>
<evidence type="ECO:0000256" key="1">
    <source>
        <dbReference type="SAM" id="Phobius"/>
    </source>
</evidence>
<organism evidence="2 3">
    <name type="scientific">Acinetobacter gyllenbergii CIP 110306 = MTCC 11365</name>
    <dbReference type="NCBI Taxonomy" id="1217657"/>
    <lineage>
        <taxon>Bacteria</taxon>
        <taxon>Pseudomonadati</taxon>
        <taxon>Pseudomonadota</taxon>
        <taxon>Gammaproteobacteria</taxon>
        <taxon>Moraxellales</taxon>
        <taxon>Moraxellaceae</taxon>
        <taxon>Acinetobacter</taxon>
    </lineage>
</organism>
<comment type="caution">
    <text evidence="2">The sequence shown here is derived from an EMBL/GenBank/DDBJ whole genome shotgun (WGS) entry which is preliminary data.</text>
</comment>
<keyword evidence="1" id="KW-0472">Membrane</keyword>
<dbReference type="AlphaFoldDB" id="A0A829HEG1"/>